<proteinExistence type="inferred from homology"/>
<evidence type="ECO:0000313" key="8">
    <source>
        <dbReference type="EMBL" id="PNH36115.1"/>
    </source>
</evidence>
<feature type="compositionally biased region" description="Low complexity" evidence="6">
    <location>
        <begin position="551"/>
        <end position="599"/>
    </location>
</feature>
<feature type="compositionally biased region" description="Low complexity" evidence="6">
    <location>
        <begin position="519"/>
        <end position="528"/>
    </location>
</feature>
<keyword evidence="2 7" id="KW-0812">Transmembrane</keyword>
<keyword evidence="3 7" id="KW-1133">Transmembrane helix</keyword>
<feature type="compositionally biased region" description="Polar residues" evidence="6">
    <location>
        <begin position="460"/>
        <end position="469"/>
    </location>
</feature>
<dbReference type="PANTHER" id="PTHR35779:SF1">
    <property type="entry name" value="PH-RESPONSE REGULATOR PROTEIN PALH_RIM21"/>
    <property type="match status" value="1"/>
</dbReference>
<feature type="compositionally biased region" description="Gly residues" evidence="6">
    <location>
        <begin position="415"/>
        <end position="445"/>
    </location>
</feature>
<feature type="compositionally biased region" description="Polar residues" evidence="6">
    <location>
        <begin position="606"/>
        <end position="616"/>
    </location>
</feature>
<dbReference type="AlphaFoldDB" id="A0AA45ARM4"/>
<dbReference type="Pfam" id="PF08733">
    <property type="entry name" value="PalH"/>
    <property type="match status" value="1"/>
</dbReference>
<feature type="transmembrane region" description="Helical" evidence="7">
    <location>
        <begin position="238"/>
        <end position="261"/>
    </location>
</feature>
<dbReference type="GO" id="GO:0071467">
    <property type="term" value="P:cellular response to pH"/>
    <property type="evidence" value="ECO:0007669"/>
    <property type="project" value="TreeGrafter"/>
</dbReference>
<evidence type="ECO:0000256" key="4">
    <source>
        <dbReference type="ARBA" id="ARBA00023136"/>
    </source>
</evidence>
<gene>
    <name evidence="8" type="ORF">BJF96_g1007</name>
</gene>
<keyword evidence="4 7" id="KW-0472">Membrane</keyword>
<evidence type="ECO:0008006" key="10">
    <source>
        <dbReference type="Google" id="ProtNLM"/>
    </source>
</evidence>
<feature type="transmembrane region" description="Helical" evidence="7">
    <location>
        <begin position="320"/>
        <end position="339"/>
    </location>
</feature>
<dbReference type="PANTHER" id="PTHR35779">
    <property type="entry name" value="PH-RESPONSE REGULATOR PROTEIN PALH/RIM21"/>
    <property type="match status" value="1"/>
</dbReference>
<comment type="caution">
    <text evidence="8">The sequence shown here is derived from an EMBL/GenBank/DDBJ whole genome shotgun (WGS) entry which is preliminary data.</text>
</comment>
<protein>
    <recommendedName>
        <fullName evidence="10">PH-response regulator protein palH/rim-21</fullName>
    </recommendedName>
</protein>
<evidence type="ECO:0000256" key="5">
    <source>
        <dbReference type="ARBA" id="ARBA00038109"/>
    </source>
</evidence>
<evidence type="ECO:0000256" key="2">
    <source>
        <dbReference type="ARBA" id="ARBA00022692"/>
    </source>
</evidence>
<feature type="compositionally biased region" description="Low complexity" evidence="6">
    <location>
        <begin position="470"/>
        <end position="493"/>
    </location>
</feature>
<evidence type="ECO:0000256" key="1">
    <source>
        <dbReference type="ARBA" id="ARBA00004141"/>
    </source>
</evidence>
<feature type="region of interest" description="Disordered" evidence="6">
    <location>
        <begin position="406"/>
        <end position="448"/>
    </location>
</feature>
<feature type="transmembrane region" description="Helical" evidence="7">
    <location>
        <begin position="281"/>
        <end position="300"/>
    </location>
</feature>
<accession>A0AA45ARM4</accession>
<sequence>MAASVSSWLAAATPTPTLASVASKCATTLSVGAVLSFGPGHPLTTLTHAAILETPCAAGQTPTSSSLPSVLLANAEGIDALDTETSGGSPQFSDFRDAFYESTFPVCYVLAATTVTAYMLVIMLFVTPRSFLDGGVAYLGRSGFTGSSPNGISIGGRPWLQKVAAMTVAISLTIATADTFRVAEEQYAWGVQNADQLQSEVMDSTELKIMRLISDTFLWLAQAQTLIRLFPRQREKVIIKWTAFALITLQVIFSALNSFYYLTSGSNGNARPQSFVDAVPALSYLFHLSLGLLYAAWVIYYALMKKRYAFYHPLMKNMPLISALSILSILIPVVFFVLDISRPEFIGWGEYVRWVGAAAASVVVWEWVERIEALEREEKKDGILGREVFDGDEMVEASASDFPWLRRRRNRKSQAGGGAGSSGAAGNGAGAGDSGGGGGGDGGQGTSTAARLMAWPGLTSIPSKYQGNFRQQQQQQQQQQSAARSADATQQARVSAVGTIQPPLWPARPPPAITPVSRADTASAASTDYAVRYKPASDTTNRTPDTHLRRTPPAAATIPASAPVRPSTSSSTSRSTRTTESDSDGVAVAAPVPRQAAVAKNIDPEAQQTDTTTQGRSRWRALTTAANPLFNRQGRDRPPAAVAPHTAAAAGEHRTRDQYAGSGGRWDLRARLEDFAATQAEKVREKMQPTPETDSLPVTVIPAPPRQGAALARLLEEEGIDDRRSPLERSTSGGSGFSSFPGIGAGALPHALDRTTIDVSRQAPRGMGASVDTASVNANPSRPPLWPGVRAQPSYERTATTTTTTTYEYEDASDVQTPTEHSRRETEGSRGPPGP</sequence>
<comment type="subcellular location">
    <subcellularLocation>
        <location evidence="1">Membrane</location>
        <topology evidence="1">Multi-pass membrane protein</topology>
    </subcellularLocation>
</comment>
<evidence type="ECO:0000256" key="3">
    <source>
        <dbReference type="ARBA" id="ARBA00022989"/>
    </source>
</evidence>
<reference evidence="8 9" key="1">
    <citation type="submission" date="2017-12" db="EMBL/GenBank/DDBJ databases">
        <title>Comparative genomics yields insights into virulence evolution of Verticillium dahliae.</title>
        <authorList>
            <person name="Fan R."/>
            <person name="Armitage A.D."/>
            <person name="Cascant-Lopez E."/>
            <person name="Sobczyk M."/>
            <person name="Cockerton H.M."/>
            <person name="Harrison R.J."/>
        </authorList>
    </citation>
    <scope>NUCLEOTIDE SEQUENCE [LARGE SCALE GENOMIC DNA]</scope>
    <source>
        <strain evidence="8 9">12008</strain>
    </source>
</reference>
<name>A0AA45ARM4_VERDA</name>
<dbReference type="GO" id="GO:0005886">
    <property type="term" value="C:plasma membrane"/>
    <property type="evidence" value="ECO:0007669"/>
    <property type="project" value="TreeGrafter"/>
</dbReference>
<dbReference type="InterPro" id="IPR014844">
    <property type="entry name" value="PalH"/>
</dbReference>
<feature type="region of interest" description="Disordered" evidence="6">
    <location>
        <begin position="681"/>
        <end position="835"/>
    </location>
</feature>
<evidence type="ECO:0000256" key="7">
    <source>
        <dbReference type="SAM" id="Phobius"/>
    </source>
</evidence>
<dbReference type="Proteomes" id="UP000236305">
    <property type="component" value="Unassembled WGS sequence"/>
</dbReference>
<organism evidence="8 9">
    <name type="scientific">Verticillium dahliae</name>
    <name type="common">Verticillium wilt</name>
    <dbReference type="NCBI Taxonomy" id="27337"/>
    <lineage>
        <taxon>Eukaryota</taxon>
        <taxon>Fungi</taxon>
        <taxon>Dikarya</taxon>
        <taxon>Ascomycota</taxon>
        <taxon>Pezizomycotina</taxon>
        <taxon>Sordariomycetes</taxon>
        <taxon>Hypocreomycetidae</taxon>
        <taxon>Glomerellales</taxon>
        <taxon>Plectosphaerellaceae</taxon>
        <taxon>Verticillium</taxon>
    </lineage>
</organism>
<feature type="region of interest" description="Disordered" evidence="6">
    <location>
        <begin position="460"/>
        <end position="617"/>
    </location>
</feature>
<dbReference type="EMBL" id="MPSH01000002">
    <property type="protein sequence ID" value="PNH36115.1"/>
    <property type="molecule type" value="Genomic_DNA"/>
</dbReference>
<feature type="transmembrane region" description="Helical" evidence="7">
    <location>
        <begin position="108"/>
        <end position="126"/>
    </location>
</feature>
<feature type="compositionally biased region" description="Pro residues" evidence="6">
    <location>
        <begin position="503"/>
        <end position="513"/>
    </location>
</feature>
<evidence type="ECO:0000313" key="9">
    <source>
        <dbReference type="Proteomes" id="UP000236305"/>
    </source>
</evidence>
<evidence type="ECO:0000256" key="6">
    <source>
        <dbReference type="SAM" id="MobiDB-lite"/>
    </source>
</evidence>
<comment type="similarity">
    <text evidence="5">Belongs to the palH/RIM21 family.</text>
</comment>